<accession>A0A382TY79</accession>
<dbReference type="EMBL" id="UINC01140082">
    <property type="protein sequence ID" value="SVD27020.1"/>
    <property type="molecule type" value="Genomic_DNA"/>
</dbReference>
<feature type="non-terminal residue" evidence="2">
    <location>
        <position position="100"/>
    </location>
</feature>
<protein>
    <submittedName>
        <fullName evidence="2">Uncharacterized protein</fullName>
    </submittedName>
</protein>
<evidence type="ECO:0000313" key="2">
    <source>
        <dbReference type="EMBL" id="SVD27020.1"/>
    </source>
</evidence>
<organism evidence="2">
    <name type="scientific">marine metagenome</name>
    <dbReference type="NCBI Taxonomy" id="408172"/>
    <lineage>
        <taxon>unclassified sequences</taxon>
        <taxon>metagenomes</taxon>
        <taxon>ecological metagenomes</taxon>
    </lineage>
</organism>
<evidence type="ECO:0000256" key="1">
    <source>
        <dbReference type="SAM" id="Phobius"/>
    </source>
</evidence>
<name>A0A382TY79_9ZZZZ</name>
<gene>
    <name evidence="2" type="ORF">METZ01_LOCUS379874</name>
</gene>
<feature type="transmembrane region" description="Helical" evidence="1">
    <location>
        <begin position="64"/>
        <end position="89"/>
    </location>
</feature>
<dbReference type="AlphaFoldDB" id="A0A382TY79"/>
<reference evidence="2" key="1">
    <citation type="submission" date="2018-05" db="EMBL/GenBank/DDBJ databases">
        <authorList>
            <person name="Lanie J.A."/>
            <person name="Ng W.-L."/>
            <person name="Kazmierczak K.M."/>
            <person name="Andrzejewski T.M."/>
            <person name="Davidsen T.M."/>
            <person name="Wayne K.J."/>
            <person name="Tettelin H."/>
            <person name="Glass J.I."/>
            <person name="Rusch D."/>
            <person name="Podicherti R."/>
            <person name="Tsui H.-C.T."/>
            <person name="Winkler M.E."/>
        </authorList>
    </citation>
    <scope>NUCLEOTIDE SEQUENCE</scope>
</reference>
<keyword evidence="1" id="KW-1133">Transmembrane helix</keyword>
<feature type="transmembrane region" description="Helical" evidence="1">
    <location>
        <begin position="20"/>
        <end position="43"/>
    </location>
</feature>
<proteinExistence type="predicted"/>
<keyword evidence="1" id="KW-0812">Transmembrane</keyword>
<keyword evidence="1" id="KW-0472">Membrane</keyword>
<sequence>MSKSEHFTFDGGAATYLGTALLGWIITTLTLGLAYPWALCMFYKWKAHHTMIDGKRLVFTGGGFSLIGLWIMWWFLTLITFGIYLFWLIPNLNKWITEHT</sequence>